<proteinExistence type="predicted"/>
<dbReference type="CDD" id="cd19609">
    <property type="entry name" value="NTD_TDP-43"/>
    <property type="match status" value="1"/>
</dbReference>
<feature type="domain" description="TAR DNA-binding protein 43 N-terminal" evidence="3">
    <location>
        <begin position="13"/>
        <end position="75"/>
    </location>
</feature>
<evidence type="ECO:0000256" key="2">
    <source>
        <dbReference type="SAM" id="MobiDB-lite"/>
    </source>
</evidence>
<keyword evidence="1" id="KW-0175">Coiled coil</keyword>
<feature type="region of interest" description="Disordered" evidence="2">
    <location>
        <begin position="115"/>
        <end position="137"/>
    </location>
</feature>
<dbReference type="WBParaSite" id="Hba_20907">
    <property type="protein sequence ID" value="Hba_20907"/>
    <property type="gene ID" value="Hba_20907"/>
</dbReference>
<keyword evidence="4" id="KW-1185">Reference proteome</keyword>
<reference evidence="5" key="1">
    <citation type="submission" date="2016-11" db="UniProtKB">
        <authorList>
            <consortium name="WormBaseParasite"/>
        </authorList>
    </citation>
    <scope>IDENTIFICATION</scope>
</reference>
<dbReference type="Pfam" id="PF18694">
    <property type="entry name" value="TDP-43_N"/>
    <property type="match status" value="1"/>
</dbReference>
<protein>
    <submittedName>
        <fullName evidence="5">TDP43_N domain-containing protein</fullName>
    </submittedName>
</protein>
<dbReference type="Proteomes" id="UP000095283">
    <property type="component" value="Unplaced"/>
</dbReference>
<feature type="coiled-coil region" evidence="1">
    <location>
        <begin position="240"/>
        <end position="299"/>
    </location>
</feature>
<dbReference type="Gene3D" id="1.10.287.2610">
    <property type="match status" value="2"/>
</dbReference>
<dbReference type="InterPro" id="IPR041105">
    <property type="entry name" value="TDP-43_N"/>
</dbReference>
<sequence length="523" mass="60456">MPISVRSLRVFVEAVEVELDEDDGLLWTSLQTAFPGCSGMYYRDREIDCRSSVKFDGKKFRPPGGAWNDRQYYVTLSQRCHTTSQPFGSYENASKQFERSVNAVQKMLGGAIFDLPSRPQRDKASSPDSGVEKTLTTITSDPAASMQEREHFLKSAGRRLSPIEQQFIDLAKISTGKDTIIEQNREEIKKLGDQIQEQQRVLKTTQDRCSDFESQVTVQEEELNMLRKMSSDQTYMGGKVNELTNRILNKENELARVREILEEQVRKTTEELREAREKNSTLSLQLQSQSQKIVELREQVQLALVSKQLLSKELDQLRPLADVVDLSSSEKVPTYIEAINKSKKLEEEKNKADHTAEELRSRYDDLNTMNEKVTRDNTLLYDRNFELEKRINQVDSELRQLNQEWKEQMIRKEKELETIRYEADIECDSMKKQISDLQRVLEAVSRDASENSRRAEELQKSRDGLQRAIDTAEMKSQEPLYKEIRTLSSDLQEAERRISELTGLVAFLTSDVQDSQRDISHML</sequence>
<dbReference type="AlphaFoldDB" id="A0A1I7XU86"/>
<evidence type="ECO:0000259" key="3">
    <source>
        <dbReference type="Pfam" id="PF18694"/>
    </source>
</evidence>
<organism evidence="4 5">
    <name type="scientific">Heterorhabditis bacteriophora</name>
    <name type="common">Entomopathogenic nematode worm</name>
    <dbReference type="NCBI Taxonomy" id="37862"/>
    <lineage>
        <taxon>Eukaryota</taxon>
        <taxon>Metazoa</taxon>
        <taxon>Ecdysozoa</taxon>
        <taxon>Nematoda</taxon>
        <taxon>Chromadorea</taxon>
        <taxon>Rhabditida</taxon>
        <taxon>Rhabditina</taxon>
        <taxon>Rhabditomorpha</taxon>
        <taxon>Strongyloidea</taxon>
        <taxon>Heterorhabditidae</taxon>
        <taxon>Heterorhabditis</taxon>
    </lineage>
</organism>
<feature type="coiled-coil region" evidence="1">
    <location>
        <begin position="181"/>
        <end position="215"/>
    </location>
</feature>
<name>A0A1I7XU86_HETBA</name>
<feature type="coiled-coil region" evidence="1">
    <location>
        <begin position="335"/>
        <end position="511"/>
    </location>
</feature>
<accession>A0A1I7XU86</accession>
<evidence type="ECO:0000313" key="5">
    <source>
        <dbReference type="WBParaSite" id="Hba_20907"/>
    </source>
</evidence>
<evidence type="ECO:0000313" key="4">
    <source>
        <dbReference type="Proteomes" id="UP000095283"/>
    </source>
</evidence>
<evidence type="ECO:0000256" key="1">
    <source>
        <dbReference type="SAM" id="Coils"/>
    </source>
</evidence>